<keyword evidence="15 18" id="KW-0496">Mitochondrion</keyword>
<evidence type="ECO:0000256" key="2">
    <source>
        <dbReference type="ARBA" id="ARBA00004448"/>
    </source>
</evidence>
<keyword evidence="19" id="KW-0732">Signal</keyword>
<reference evidence="21" key="1">
    <citation type="submission" date="2012-05" db="EMBL/GenBank/DDBJ databases">
        <title>Mitochondrial Phylogenomics of the Relict Dragonfly, Epiophlebia superstes (Odonata, Epiophlebiidae) Support a Sister Relationship to the Zygoptera.</title>
        <authorList>
            <person name="Lin C.-P."/>
            <person name="Chen M.-Y."/>
            <person name="Wang J.-F."/>
            <person name="Chaw S.-M."/>
            <person name="Yoshimura M."/>
            <person name="Villanueva R."/>
        </authorList>
    </citation>
    <scope>NUCLEOTIDE SEQUENCE</scope>
</reference>
<evidence type="ECO:0000256" key="1">
    <source>
        <dbReference type="ARBA" id="ARBA00003257"/>
    </source>
</evidence>
<proteinExistence type="inferred from homology"/>
<evidence type="ECO:0000256" key="6">
    <source>
        <dbReference type="ARBA" id="ARBA00022448"/>
    </source>
</evidence>
<dbReference type="InterPro" id="IPR003917">
    <property type="entry name" value="NADH_UbQ_OxRdtase_chain2"/>
</dbReference>
<feature type="transmembrane region" description="Helical" evidence="18">
    <location>
        <begin position="193"/>
        <end position="210"/>
    </location>
</feature>
<keyword evidence="13 18" id="KW-0520">NAD</keyword>
<feature type="transmembrane region" description="Helical" evidence="18">
    <location>
        <begin position="166"/>
        <end position="187"/>
    </location>
</feature>
<dbReference type="EMBL" id="JX050224">
    <property type="protein sequence ID" value="AFM83573.1"/>
    <property type="molecule type" value="Genomic_DNA"/>
</dbReference>
<feature type="chain" id="PRO_5012836399" description="NADH-ubiquinone oxidoreductase chain 2" evidence="19">
    <location>
        <begin position="16"/>
        <end position="327"/>
    </location>
</feature>
<gene>
    <name evidence="21" type="primary">ND2</name>
</gene>
<dbReference type="AlphaFoldDB" id="V9ITF1"/>
<evidence type="ECO:0000256" key="14">
    <source>
        <dbReference type="ARBA" id="ARBA00023075"/>
    </source>
</evidence>
<feature type="transmembrane region" description="Helical" evidence="18">
    <location>
        <begin position="231"/>
        <end position="252"/>
    </location>
</feature>
<evidence type="ECO:0000256" key="19">
    <source>
        <dbReference type="SAM" id="SignalP"/>
    </source>
</evidence>
<evidence type="ECO:0000256" key="13">
    <source>
        <dbReference type="ARBA" id="ARBA00023027"/>
    </source>
</evidence>
<evidence type="ECO:0000256" key="17">
    <source>
        <dbReference type="ARBA" id="ARBA00049551"/>
    </source>
</evidence>
<feature type="transmembrane region" description="Helical" evidence="18">
    <location>
        <begin position="264"/>
        <end position="285"/>
    </location>
</feature>
<dbReference type="GeneID" id="18127616"/>
<evidence type="ECO:0000256" key="15">
    <source>
        <dbReference type="ARBA" id="ARBA00023128"/>
    </source>
</evidence>
<sequence length="327" mass="37040">MNLTSMLFMSTLALGTVVSISSSSWIMMWVGLEVNLMSFIPLMKKTGNVYESEASMKYFLVQVMASSLLMFSILAAEMMKGNTMHSILLCSLFMKMGAAPFHFWYPGVMQGLDWSNCFILMTWQKIAPMIMMSYQLKMTIIVSSTVLMSVLMATVGGMGQTSIRKMMAYSSISHLGWLIMAMAASYYHWMMYFLIYSIVSLASVIIFWNYELYQLHQLFNMGSESNMKMTMFTSMLSMGGMPPFLGFIPKWVIIQTMIESKNYIMIMIMVMSTLITLFMYLRMTYGAFALSSDTTSWKSVATAKSSLFISTMITLSGMPLIATYVLL</sequence>
<keyword evidence="8 18" id="KW-0812">Transmembrane</keyword>
<evidence type="ECO:0000256" key="8">
    <source>
        <dbReference type="ARBA" id="ARBA00022692"/>
    </source>
</evidence>
<comment type="subcellular location">
    <subcellularLocation>
        <location evidence="2 18">Mitochondrion inner membrane</location>
        <topology evidence="2 18">Multi-pass membrane protein</topology>
    </subcellularLocation>
</comment>
<feature type="signal peptide" evidence="19">
    <location>
        <begin position="1"/>
        <end position="15"/>
    </location>
</feature>
<feature type="transmembrane region" description="Helical" evidence="18">
    <location>
        <begin position="58"/>
        <end position="75"/>
    </location>
</feature>
<name>V9ITF1_9ODON</name>
<evidence type="ECO:0000256" key="4">
    <source>
        <dbReference type="ARBA" id="ARBA00012944"/>
    </source>
</evidence>
<dbReference type="InterPro" id="IPR001750">
    <property type="entry name" value="ND/Mrp_TM"/>
</dbReference>
<evidence type="ECO:0000256" key="10">
    <source>
        <dbReference type="ARBA" id="ARBA00022967"/>
    </source>
</evidence>
<feature type="domain" description="NADH:quinone oxidoreductase/Mrp antiporter transmembrane" evidence="20">
    <location>
        <begin position="22"/>
        <end position="276"/>
    </location>
</feature>
<dbReference type="PANTHER" id="PTHR46552">
    <property type="entry name" value="NADH-UBIQUINONE OXIDOREDUCTASE CHAIN 2"/>
    <property type="match status" value="1"/>
</dbReference>
<geneLocation type="mitochondrion" evidence="21"/>
<comment type="similarity">
    <text evidence="3 18">Belongs to the complex I subunit 2 family.</text>
</comment>
<keyword evidence="9 18" id="KW-0999">Mitochondrion inner membrane</keyword>
<keyword evidence="11 18" id="KW-0249">Electron transport</keyword>
<evidence type="ECO:0000256" key="18">
    <source>
        <dbReference type="RuleBase" id="RU003403"/>
    </source>
</evidence>
<keyword evidence="7 18" id="KW-0679">Respiratory chain</keyword>
<dbReference type="RefSeq" id="YP_008993142.1">
    <property type="nucleotide sequence ID" value="NC_023233.1"/>
</dbReference>
<evidence type="ECO:0000259" key="20">
    <source>
        <dbReference type="Pfam" id="PF00361"/>
    </source>
</evidence>
<evidence type="ECO:0000313" key="21">
    <source>
        <dbReference type="EMBL" id="AFM83573.1"/>
    </source>
</evidence>
<feature type="transmembrane region" description="Helical" evidence="18">
    <location>
        <begin position="306"/>
        <end position="326"/>
    </location>
</feature>
<keyword evidence="10 18" id="KW-1278">Translocase</keyword>
<evidence type="ECO:0000256" key="9">
    <source>
        <dbReference type="ARBA" id="ARBA00022792"/>
    </source>
</evidence>
<comment type="catalytic activity">
    <reaction evidence="17 18">
        <text>a ubiquinone + NADH + 5 H(+)(in) = a ubiquinol + NAD(+) + 4 H(+)(out)</text>
        <dbReference type="Rhea" id="RHEA:29091"/>
        <dbReference type="Rhea" id="RHEA-COMP:9565"/>
        <dbReference type="Rhea" id="RHEA-COMP:9566"/>
        <dbReference type="ChEBI" id="CHEBI:15378"/>
        <dbReference type="ChEBI" id="CHEBI:16389"/>
        <dbReference type="ChEBI" id="CHEBI:17976"/>
        <dbReference type="ChEBI" id="CHEBI:57540"/>
        <dbReference type="ChEBI" id="CHEBI:57945"/>
        <dbReference type="EC" id="7.1.1.2"/>
    </reaction>
</comment>
<evidence type="ECO:0000256" key="7">
    <source>
        <dbReference type="ARBA" id="ARBA00022660"/>
    </source>
</evidence>
<dbReference type="PANTHER" id="PTHR46552:SF1">
    <property type="entry name" value="NADH-UBIQUINONE OXIDOREDUCTASE CHAIN 2"/>
    <property type="match status" value="1"/>
</dbReference>
<keyword evidence="14 18" id="KW-0830">Ubiquinone</keyword>
<comment type="function">
    <text evidence="1">Core subunit of the mitochondrial membrane respiratory chain NADH dehydrogenase (Complex I) that is believed to belong to the minimal assembly required for catalysis. Complex I functions in the transfer of electrons from NADH to the respiratory chain. The immediate electron acceptor for the enzyme is believed to be ubiquinone.</text>
</comment>
<dbReference type="PRINTS" id="PR01436">
    <property type="entry name" value="NADHDHGNASE2"/>
</dbReference>
<protein>
    <recommendedName>
        <fullName evidence="5 18">NADH-ubiquinone oxidoreductase chain 2</fullName>
        <ecNumber evidence="4 18">7.1.1.2</ecNumber>
    </recommendedName>
</protein>
<keyword evidence="12 18" id="KW-1133">Transmembrane helix</keyword>
<organism evidence="21">
    <name type="scientific">Vestalis melania</name>
    <dbReference type="NCBI Taxonomy" id="1199063"/>
    <lineage>
        <taxon>Eukaryota</taxon>
        <taxon>Metazoa</taxon>
        <taxon>Ecdysozoa</taxon>
        <taxon>Arthropoda</taxon>
        <taxon>Hexapoda</taxon>
        <taxon>Insecta</taxon>
        <taxon>Pterygota</taxon>
        <taxon>Palaeoptera</taxon>
        <taxon>Odonata</taxon>
        <taxon>Zygoptera</taxon>
        <taxon>Calopterygidae</taxon>
        <taxon>Vestalis</taxon>
    </lineage>
</organism>
<evidence type="ECO:0000256" key="3">
    <source>
        <dbReference type="ARBA" id="ARBA00007012"/>
    </source>
</evidence>
<keyword evidence="16 18" id="KW-0472">Membrane</keyword>
<evidence type="ECO:0000256" key="5">
    <source>
        <dbReference type="ARBA" id="ARBA00021008"/>
    </source>
</evidence>
<dbReference type="EC" id="7.1.1.2" evidence="4 18"/>
<dbReference type="InterPro" id="IPR050175">
    <property type="entry name" value="Complex_I_Subunit_2"/>
</dbReference>
<accession>V9ITF1</accession>
<dbReference type="GO" id="GO:0008137">
    <property type="term" value="F:NADH dehydrogenase (ubiquinone) activity"/>
    <property type="evidence" value="ECO:0007669"/>
    <property type="project" value="UniProtKB-EC"/>
</dbReference>
<comment type="function">
    <text evidence="18">Core subunit of the mitochondrial membrane respiratory chain NADH dehydrogenase (Complex I) which catalyzes electron transfer from NADH through the respiratory chain, using ubiquinone as an electron acceptor. Essential for the catalytic activity and assembly of complex I.</text>
</comment>
<dbReference type="GO" id="GO:0005743">
    <property type="term" value="C:mitochondrial inner membrane"/>
    <property type="evidence" value="ECO:0007669"/>
    <property type="project" value="UniProtKB-SubCell"/>
</dbReference>
<evidence type="ECO:0000256" key="12">
    <source>
        <dbReference type="ARBA" id="ARBA00022989"/>
    </source>
</evidence>
<keyword evidence="6" id="KW-0813">Transport</keyword>
<evidence type="ECO:0000256" key="16">
    <source>
        <dbReference type="ARBA" id="ARBA00023136"/>
    </source>
</evidence>
<dbReference type="Pfam" id="PF00361">
    <property type="entry name" value="Proton_antipo_M"/>
    <property type="match status" value="1"/>
</dbReference>
<evidence type="ECO:0000256" key="11">
    <source>
        <dbReference type="ARBA" id="ARBA00022982"/>
    </source>
</evidence>
<dbReference type="GO" id="GO:0006120">
    <property type="term" value="P:mitochondrial electron transport, NADH to ubiquinone"/>
    <property type="evidence" value="ECO:0007669"/>
    <property type="project" value="InterPro"/>
</dbReference>
<feature type="transmembrane region" description="Helical" evidence="18">
    <location>
        <begin position="87"/>
        <end position="105"/>
    </location>
</feature>
<feature type="transmembrane region" description="Helical" evidence="18">
    <location>
        <begin position="138"/>
        <end position="159"/>
    </location>
</feature>
<dbReference type="CTD" id="4536"/>